<evidence type="ECO:0000259" key="2">
    <source>
        <dbReference type="Pfam" id="PF07713"/>
    </source>
</evidence>
<dbReference type="HOGENOM" id="CLU_402291_0_0_1"/>
<accession>A0A098VP52</accession>
<keyword evidence="4" id="KW-1185">Reference proteome</keyword>
<reference evidence="3 4" key="1">
    <citation type="submission" date="2014-04" db="EMBL/GenBank/DDBJ databases">
        <title>A new species of microsporidia sheds light on the evolution of extreme parasitism.</title>
        <authorList>
            <person name="Haag K.L."/>
            <person name="James T.Y."/>
            <person name="Larsson R."/>
            <person name="Schaer T.M."/>
            <person name="Refardt D."/>
            <person name="Pombert J.-F."/>
            <person name="Ebert D."/>
        </authorList>
    </citation>
    <scope>NUCLEOTIDE SEQUENCE [LARGE SCALE GENOMIC DNA]</scope>
    <source>
        <strain evidence="3 4">UGP3</strain>
        <tissue evidence="3">Spores</tissue>
    </source>
</reference>
<evidence type="ECO:0000313" key="4">
    <source>
        <dbReference type="Proteomes" id="UP000029725"/>
    </source>
</evidence>
<protein>
    <submittedName>
        <fullName evidence="3">RNA-binding protein</fullName>
    </submittedName>
</protein>
<dbReference type="RefSeq" id="XP_013237167.1">
    <property type="nucleotide sequence ID" value="XM_013381713.1"/>
</dbReference>
<dbReference type="EMBL" id="JMKJ01000543">
    <property type="protein sequence ID" value="KGG50740.1"/>
    <property type="molecule type" value="Genomic_DNA"/>
</dbReference>
<dbReference type="PANTHER" id="PTHR13384:SF19">
    <property type="entry name" value="G PATCH DOMAIN-CONTAINING PROTEIN 1"/>
    <property type="match status" value="1"/>
</dbReference>
<gene>
    <name evidence="3" type="ORF">DI09_58p120</name>
</gene>
<feature type="region of interest" description="Disordered" evidence="1">
    <location>
        <begin position="535"/>
        <end position="559"/>
    </location>
</feature>
<dbReference type="GO" id="GO:0003723">
    <property type="term" value="F:RNA binding"/>
    <property type="evidence" value="ECO:0007669"/>
    <property type="project" value="TreeGrafter"/>
</dbReference>
<dbReference type="InterPro" id="IPR011666">
    <property type="entry name" value="DUF1604"/>
</dbReference>
<dbReference type="VEuPathDB" id="MicrosporidiaDB:DI09_58p120"/>
<dbReference type="AlphaFoldDB" id="A0A098VP52"/>
<feature type="compositionally biased region" description="Polar residues" evidence="1">
    <location>
        <begin position="56"/>
        <end position="66"/>
    </location>
</feature>
<dbReference type="PANTHER" id="PTHR13384">
    <property type="entry name" value="G PATCH DOMAIN-CONTAINING PROTEIN 1"/>
    <property type="match status" value="1"/>
</dbReference>
<feature type="domain" description="G patch" evidence="2">
    <location>
        <begin position="415"/>
        <end position="480"/>
    </location>
</feature>
<dbReference type="GeneID" id="25260374"/>
<feature type="compositionally biased region" description="Polar residues" evidence="1">
    <location>
        <begin position="25"/>
        <end position="40"/>
    </location>
</feature>
<evidence type="ECO:0000256" key="1">
    <source>
        <dbReference type="SAM" id="MobiDB-lite"/>
    </source>
</evidence>
<organism evidence="3 4">
    <name type="scientific">Mitosporidium daphniae</name>
    <dbReference type="NCBI Taxonomy" id="1485682"/>
    <lineage>
        <taxon>Eukaryota</taxon>
        <taxon>Fungi</taxon>
        <taxon>Fungi incertae sedis</taxon>
        <taxon>Microsporidia</taxon>
        <taxon>Mitosporidium</taxon>
    </lineage>
</organism>
<name>A0A098VP52_9MICR</name>
<evidence type="ECO:0000313" key="3">
    <source>
        <dbReference type="EMBL" id="KGG50740.1"/>
    </source>
</evidence>
<proteinExistence type="predicted"/>
<sequence length="684" mass="75813">MGDYLHPPQTPPPSSPRRVNKEHTNVSFNFSTPVQSSPNCHPNGKWSASAEENLPSKKSSSRVLNFSLSQSKKKKKRRESSEVPTFWGLTTMTSPNFNPSRLTSRQQASLMSKCEALGRNIDAFTPEVLSTLSPFVLDRISNESSGIIPWTQQLNTTSPKRCSDISATESHAEKENLLSSTAKENPRFSRKVNQKIRSAATVENPSIKLSTKAQFKSKKDFVPTDGAKDKGTNSKQCQISLAKVEKNPKGSQSLNTDNFLRKIHMISPDSNHDFVQNAASTFLDVAKPTFNTDLIKDNKNNGPILESVFGTEPGKVCETPIANESHGFFSTNLSQLSDKPLANPSPILIETGSTSPVQNSFASEIVVPRCFLPSLPSTGTRFSKTYQDIIYKRAVCQIHKFISEDGTCCKDLLSKATDEKGRKRFHGAFTGGFTAGYHNTVGSKEGWLPSEYKKKSYSGNREDRLLSIMDEEDVDDYSQAAHSRALLPKSCRKLTLNLKIIPIRSDQQARKQNFDSSCPSLQIIAQARELMAEGQLGQSVSSKPRSNEVIDDDEQSYEDDHCYGSPEHRIDEKKLSIKAKLSIAPFELRVYEALSSTDIMASEKNEIPIDLLVTPQTIPESFFLTPRSDKIDHSAATGSILTPMEANAALSSSYEPFESAPEKQKRYKLFLHSIAKGNNLLLEV</sequence>
<dbReference type="GO" id="GO:0006397">
    <property type="term" value="P:mRNA processing"/>
    <property type="evidence" value="ECO:0007669"/>
    <property type="project" value="InterPro"/>
</dbReference>
<dbReference type="Proteomes" id="UP000029725">
    <property type="component" value="Unassembled WGS sequence"/>
</dbReference>
<feature type="region of interest" description="Disordered" evidence="1">
    <location>
        <begin position="1"/>
        <end position="82"/>
    </location>
</feature>
<dbReference type="Pfam" id="PF07713">
    <property type="entry name" value="DUF1604"/>
    <property type="match status" value="1"/>
</dbReference>
<dbReference type="OrthoDB" id="20507at2759"/>
<dbReference type="GO" id="GO:0005634">
    <property type="term" value="C:nucleus"/>
    <property type="evidence" value="ECO:0007669"/>
    <property type="project" value="TreeGrafter"/>
</dbReference>
<comment type="caution">
    <text evidence="3">The sequence shown here is derived from an EMBL/GenBank/DDBJ whole genome shotgun (WGS) entry which is preliminary data.</text>
</comment>